<dbReference type="Proteomes" id="UP000824782">
    <property type="component" value="Unassembled WGS sequence"/>
</dbReference>
<dbReference type="InterPro" id="IPR036397">
    <property type="entry name" value="RNaseH_sf"/>
</dbReference>
<dbReference type="PANTHER" id="PTHR37984">
    <property type="entry name" value="PROTEIN CBG26694"/>
    <property type="match status" value="1"/>
</dbReference>
<evidence type="ECO:0000313" key="1">
    <source>
        <dbReference type="EMBL" id="KAG8597595.1"/>
    </source>
</evidence>
<sequence length="261" mass="30073">MKDVIDWIKVCETCKNAEHHKYPFKKCKPMKAESPWEILGMTLHGKHPFQNPLLFGAAKTIYFNQKWDFCKEISKLLCERWNISLTLTPADTKDHTGLDDRTYEVLESSMRRVVNDNQDNWDEHLDPVLFQFRTLVNPVTKYTPFFLMFNRNAQISGKREAVEESSVVDAECPKNEDLVQHTSGVELQSSAVLANLSSVDIKQRKTAQKSRRSSVPITFQPRDDVFESVADQALKKFKHNHIVSIKFETVVSPEANVEKES</sequence>
<protein>
    <recommendedName>
        <fullName evidence="3">Integrase zinc-binding domain-containing protein</fullName>
    </recommendedName>
</protein>
<dbReference type="EMBL" id="WNYA01000001">
    <property type="protein sequence ID" value="KAG8597595.1"/>
    <property type="molecule type" value="Genomic_DNA"/>
</dbReference>
<proteinExistence type="predicted"/>
<name>A0AAV7DJA9_ENGPU</name>
<comment type="caution">
    <text evidence="1">The sequence shown here is derived from an EMBL/GenBank/DDBJ whole genome shotgun (WGS) entry which is preliminary data.</text>
</comment>
<organism evidence="1 2">
    <name type="scientific">Engystomops pustulosus</name>
    <name type="common">Tungara frog</name>
    <name type="synonym">Physalaemus pustulosus</name>
    <dbReference type="NCBI Taxonomy" id="76066"/>
    <lineage>
        <taxon>Eukaryota</taxon>
        <taxon>Metazoa</taxon>
        <taxon>Chordata</taxon>
        <taxon>Craniata</taxon>
        <taxon>Vertebrata</taxon>
        <taxon>Euteleostomi</taxon>
        <taxon>Amphibia</taxon>
        <taxon>Batrachia</taxon>
        <taxon>Anura</taxon>
        <taxon>Neobatrachia</taxon>
        <taxon>Hyloidea</taxon>
        <taxon>Leptodactylidae</taxon>
        <taxon>Leiuperinae</taxon>
        <taxon>Engystomops</taxon>
    </lineage>
</organism>
<gene>
    <name evidence="1" type="ORF">GDO81_002333</name>
</gene>
<dbReference type="SUPFAM" id="SSF53098">
    <property type="entry name" value="Ribonuclease H-like"/>
    <property type="match status" value="1"/>
</dbReference>
<dbReference type="InterPro" id="IPR012337">
    <property type="entry name" value="RNaseH-like_sf"/>
</dbReference>
<accession>A0AAV7DJA9</accession>
<dbReference type="EMBL" id="WNYA01000001">
    <property type="protein sequence ID" value="KAG8597594.1"/>
    <property type="molecule type" value="Genomic_DNA"/>
</dbReference>
<dbReference type="AlphaFoldDB" id="A0AAV7DJA9"/>
<dbReference type="GO" id="GO:0003676">
    <property type="term" value="F:nucleic acid binding"/>
    <property type="evidence" value="ECO:0007669"/>
    <property type="project" value="InterPro"/>
</dbReference>
<keyword evidence="2" id="KW-1185">Reference proteome</keyword>
<dbReference type="Gene3D" id="3.30.420.10">
    <property type="entry name" value="Ribonuclease H-like superfamily/Ribonuclease H"/>
    <property type="match status" value="1"/>
</dbReference>
<dbReference type="PANTHER" id="PTHR37984:SF5">
    <property type="entry name" value="PROTEIN NYNRIN-LIKE"/>
    <property type="match status" value="1"/>
</dbReference>
<evidence type="ECO:0008006" key="3">
    <source>
        <dbReference type="Google" id="ProtNLM"/>
    </source>
</evidence>
<evidence type="ECO:0000313" key="2">
    <source>
        <dbReference type="Proteomes" id="UP000824782"/>
    </source>
</evidence>
<reference evidence="1" key="1">
    <citation type="thesis" date="2020" institute="ProQuest LLC" country="789 East Eisenhower Parkway, Ann Arbor, MI, USA">
        <title>Comparative Genomics and Chromosome Evolution.</title>
        <authorList>
            <person name="Mudd A.B."/>
        </authorList>
    </citation>
    <scope>NUCLEOTIDE SEQUENCE</scope>
    <source>
        <strain evidence="1">237g6f4</strain>
        <tissue evidence="1">Blood</tissue>
    </source>
</reference>
<dbReference type="InterPro" id="IPR050951">
    <property type="entry name" value="Retrovirus_Pol_polyprotein"/>
</dbReference>